<evidence type="ECO:0000256" key="1">
    <source>
        <dbReference type="SAM" id="MobiDB-lite"/>
    </source>
</evidence>
<name>A0A1G5PB40_9PSED</name>
<protein>
    <submittedName>
        <fullName evidence="2">Uncharacterized protein</fullName>
    </submittedName>
</protein>
<gene>
    <name evidence="2" type="ORF">SAMN05216279_11181</name>
</gene>
<feature type="region of interest" description="Disordered" evidence="1">
    <location>
        <begin position="70"/>
        <end position="106"/>
    </location>
</feature>
<dbReference type="EMBL" id="FMWB01000011">
    <property type="protein sequence ID" value="SCZ46783.1"/>
    <property type="molecule type" value="Genomic_DNA"/>
</dbReference>
<dbReference type="PROSITE" id="PS51257">
    <property type="entry name" value="PROKAR_LIPOPROTEIN"/>
    <property type="match status" value="1"/>
</dbReference>
<evidence type="ECO:0000313" key="2">
    <source>
        <dbReference type="EMBL" id="SCZ46783.1"/>
    </source>
</evidence>
<comment type="caution">
    <text evidence="2">The sequence shown here is derived from an EMBL/GenBank/DDBJ whole genome shotgun (WGS) entry which is preliminary data.</text>
</comment>
<dbReference type="RefSeq" id="WP_186354134.1">
    <property type="nucleotide sequence ID" value="NZ_FMWB01000011.1"/>
</dbReference>
<feature type="compositionally biased region" description="Pro residues" evidence="1">
    <location>
        <begin position="31"/>
        <end position="46"/>
    </location>
</feature>
<organism evidence="2 3">
    <name type="scientific">Pseudomonas oryzihabitans</name>
    <dbReference type="NCBI Taxonomy" id="47885"/>
    <lineage>
        <taxon>Bacteria</taxon>
        <taxon>Pseudomonadati</taxon>
        <taxon>Pseudomonadota</taxon>
        <taxon>Gammaproteobacteria</taxon>
        <taxon>Pseudomonadales</taxon>
        <taxon>Pseudomonadaceae</taxon>
        <taxon>Pseudomonas</taxon>
    </lineage>
</organism>
<dbReference type="AlphaFoldDB" id="A0A1G5PB40"/>
<sequence>MRGYLATTALAVTLLLTGCDNESPPATAKTPPAPAPVPEAPKPPVAAEPQGSAADLRAFRLDPLPGKAFVLPVPPPKKQDLAKNSQVKKPAVPKPAPAAAHPLDLSVPGEAATPQAVSTRHLGAGKADSSVAEAGLLPQLFRKADDPGRFELGGRVISRDRSDDFEGAEVELRFRR</sequence>
<evidence type="ECO:0000313" key="3">
    <source>
        <dbReference type="Proteomes" id="UP000183046"/>
    </source>
</evidence>
<dbReference type="Proteomes" id="UP000183046">
    <property type="component" value="Unassembled WGS sequence"/>
</dbReference>
<feature type="region of interest" description="Disordered" evidence="1">
    <location>
        <begin position="20"/>
        <end position="53"/>
    </location>
</feature>
<reference evidence="3" key="1">
    <citation type="submission" date="2016-10" db="EMBL/GenBank/DDBJ databases">
        <authorList>
            <person name="de Groot N.N."/>
        </authorList>
    </citation>
    <scope>NUCLEOTIDE SEQUENCE [LARGE SCALE GENOMIC DNA]</scope>
    <source>
        <strain evidence="3">DSM 15758</strain>
    </source>
</reference>
<proteinExistence type="predicted"/>
<accession>A0A1G5PB40</accession>